<comment type="similarity">
    <text evidence="1">Belongs to the glycosyltransferase 2 family.</text>
</comment>
<protein>
    <recommendedName>
        <fullName evidence="5">Glycosyltransferase 2-like domain-containing protein</fullName>
    </recommendedName>
</protein>
<sequence length="411" mass="46446">MIINLKNFILPTRAVKTFFNVEKTNVCAIIPTYKPGVLTVTLVEDLIRWNPRIAVYVVDDSTPRDDQETFRIFEKITLASNRVTLLRTPSNALKAGALNYALKYIFEGRKAYMPDVILTLDDDVVISPTTVQNLVAELMSGTNLGAVCSQCAVLNKNKNILTRLQGLEYLGFNATRLADEGFYGGPLVMHGMLTAFRAHALFGVGGFAEKHLIEDYEITARLKTQGWGVKAAINSYAWTIVPERFSELWRQRTRWSYGGLTVIAKAKRAAPVLQDLLGHGVFFSTILMVDLLILLTLFGNGGFTHPQLAYWIIGLSFLQVAVWYVFQLWLMRFYREKDIYDWVIRASLIPEFVYSNMLTLVVVGSYLFFIFTTLTHTVTQRSGSALQGLVTRCRKMFLLIGYTDGWGTRVN</sequence>
<comment type="caution">
    <text evidence="6">The sequence shown here is derived from an EMBL/GenBank/DDBJ whole genome shotgun (WGS) entry which is preliminary data.</text>
</comment>
<keyword evidence="4" id="KW-1133">Transmembrane helix</keyword>
<name>A0A1F4XNQ4_9BACT</name>
<dbReference type="Proteomes" id="UP000177564">
    <property type="component" value="Unassembled WGS sequence"/>
</dbReference>
<dbReference type="STRING" id="1797240.A3D68_00535"/>
<dbReference type="Gene3D" id="3.90.550.10">
    <property type="entry name" value="Spore Coat Polysaccharide Biosynthesis Protein SpsA, Chain A"/>
    <property type="match status" value="1"/>
</dbReference>
<dbReference type="InterPro" id="IPR029044">
    <property type="entry name" value="Nucleotide-diphossugar_trans"/>
</dbReference>
<gene>
    <name evidence="6" type="ORF">A3D68_00535</name>
</gene>
<evidence type="ECO:0000256" key="1">
    <source>
        <dbReference type="ARBA" id="ARBA00006739"/>
    </source>
</evidence>
<evidence type="ECO:0000313" key="7">
    <source>
        <dbReference type="Proteomes" id="UP000177564"/>
    </source>
</evidence>
<keyword evidence="3" id="KW-0808">Transferase</keyword>
<dbReference type="InterPro" id="IPR001173">
    <property type="entry name" value="Glyco_trans_2-like"/>
</dbReference>
<dbReference type="GO" id="GO:0016757">
    <property type="term" value="F:glycosyltransferase activity"/>
    <property type="evidence" value="ECO:0007669"/>
    <property type="project" value="UniProtKB-KW"/>
</dbReference>
<reference evidence="6 7" key="1">
    <citation type="journal article" date="2016" name="Nat. Commun.">
        <title>Thousands of microbial genomes shed light on interconnected biogeochemical processes in an aquifer system.</title>
        <authorList>
            <person name="Anantharaman K."/>
            <person name="Brown C.T."/>
            <person name="Hug L.A."/>
            <person name="Sharon I."/>
            <person name="Castelle C.J."/>
            <person name="Probst A.J."/>
            <person name="Thomas B.C."/>
            <person name="Singh A."/>
            <person name="Wilkins M.J."/>
            <person name="Karaoz U."/>
            <person name="Brodie E.L."/>
            <person name="Williams K.H."/>
            <person name="Hubbard S.S."/>
            <person name="Banfield J.F."/>
        </authorList>
    </citation>
    <scope>NUCLEOTIDE SEQUENCE [LARGE SCALE GENOMIC DNA]</scope>
</reference>
<evidence type="ECO:0000259" key="5">
    <source>
        <dbReference type="Pfam" id="PF13632"/>
    </source>
</evidence>
<feature type="domain" description="Glycosyltransferase 2-like" evidence="5">
    <location>
        <begin position="116"/>
        <end position="316"/>
    </location>
</feature>
<evidence type="ECO:0000313" key="6">
    <source>
        <dbReference type="EMBL" id="OGC83341.1"/>
    </source>
</evidence>
<keyword evidence="4" id="KW-0472">Membrane</keyword>
<feature type="transmembrane region" description="Helical" evidence="4">
    <location>
        <begin position="276"/>
        <end position="298"/>
    </location>
</feature>
<evidence type="ECO:0000256" key="4">
    <source>
        <dbReference type="SAM" id="Phobius"/>
    </source>
</evidence>
<feature type="transmembrane region" description="Helical" evidence="4">
    <location>
        <begin position="352"/>
        <end position="371"/>
    </location>
</feature>
<dbReference type="EMBL" id="MEWU01000023">
    <property type="protein sequence ID" value="OGC83341.1"/>
    <property type="molecule type" value="Genomic_DNA"/>
</dbReference>
<dbReference type="SUPFAM" id="SSF53448">
    <property type="entry name" value="Nucleotide-diphospho-sugar transferases"/>
    <property type="match status" value="1"/>
</dbReference>
<keyword evidence="2" id="KW-0328">Glycosyltransferase</keyword>
<dbReference type="Pfam" id="PF13632">
    <property type="entry name" value="Glyco_trans_2_3"/>
    <property type="match status" value="1"/>
</dbReference>
<evidence type="ECO:0000256" key="2">
    <source>
        <dbReference type="ARBA" id="ARBA00022676"/>
    </source>
</evidence>
<dbReference type="PANTHER" id="PTHR43630">
    <property type="entry name" value="POLY-BETA-1,6-N-ACETYL-D-GLUCOSAMINE SYNTHASE"/>
    <property type="match status" value="1"/>
</dbReference>
<keyword evidence="4" id="KW-0812">Transmembrane</keyword>
<organism evidence="6 7">
    <name type="scientific">Candidatus Adlerbacteria bacterium RIFCSPHIGHO2_02_FULL_52_17</name>
    <dbReference type="NCBI Taxonomy" id="1797240"/>
    <lineage>
        <taxon>Bacteria</taxon>
        <taxon>Candidatus Adleribacteriota</taxon>
    </lineage>
</organism>
<dbReference type="AlphaFoldDB" id="A0A1F4XNQ4"/>
<dbReference type="PANTHER" id="PTHR43630:SF1">
    <property type="entry name" value="POLY-BETA-1,6-N-ACETYL-D-GLUCOSAMINE SYNTHASE"/>
    <property type="match status" value="1"/>
</dbReference>
<dbReference type="CDD" id="cd06423">
    <property type="entry name" value="CESA_like"/>
    <property type="match status" value="1"/>
</dbReference>
<feature type="transmembrane region" description="Helical" evidence="4">
    <location>
        <begin position="310"/>
        <end position="331"/>
    </location>
</feature>
<proteinExistence type="inferred from homology"/>
<evidence type="ECO:0000256" key="3">
    <source>
        <dbReference type="ARBA" id="ARBA00022679"/>
    </source>
</evidence>
<accession>A0A1F4XNQ4</accession>